<sequence>INMPRSFLVKNKRCTSYNVHRSYEDEPKAEVPPEVQSTDSSDKPQSEGQPSPPDCSLEKEEAESERPLQAHPEPTRPPVAPAQPYYLNESHMTGFPSYYKPTYAWEPVSSAYELRQVSFSPTVLQHTSGLYSTHISRSPQPQQPLDCSTHYSPTSNTYHCITCDKVFSTPHGLEVHVRRSHSGMRPFGCNICRKTFGHAVSLEQHMNVHSQEKSFECKMCGKSFKRSSTLSTHLLIHSDTRPYPCQYCGKRFHQKSDMKKHTYIHTELCKRKSMPSTFVANKCLTNLNNGVRCDPPQQLDLLVQPLHPGARKQGKSKSCTELTLSGDGGHVPGGSSLVELRDKRLMCVEYPALISSVDKMLETLGGAQTVSKTFAHPNRRLELRYRPQDPFCHSLCGNRFPSSNLLLRVRRRVRKSDPKDAEISMDMLGVIGTTYKFQGLADFQCLAVHSEDGKDTSLYDKVILRKLENQEFFEQPMPYFLPPAIFSRLDSPVDYFYRPDICQNQLPISKKNFIGWNRARRPHNAIFVSFSDPTVPSECLEAAKVNWARVRLKESDKQAEEKLKEMFENRPIWSRNAVKANINIHPDKLKLLLPIFAYYMVTGPWRSLWVKLGYDPRKTRESKKYQLLDFRIRCSTKHGYSLSDMPVKAKRSALNYSLPITFNKAGPQPASVMELPAQEGPSTSRDSAPTTHQLKESSYIFREGMLPPHRQMFYQLCDLDVESIKQVVEQKGGNEPACDERDGWCVVGTTDKLRDMISAMIKKVIRAQKPAMPEMPKKRRHIGLSSKSAGMDADEEEEVQDNENKDDEEEDDDDEFQSSEGSENEMETEMLDYILVMMAMLGILVAAAVFLETISAASLGVVYTEGGMVEGESIRLGLLRRMDVFKGIPFADIPGRFEKPKRHPGWDGVLKATEFRPRCLQVNLLMTDTRGSEDCLYLNIWVPHGSSVSTGLPVMVWIYGGGFLAGGSMGANFLDNYLYSGQEIADRGDVIVVTLGYRVGTLGFLSTGDSSLPGNYGLWDQQAAIAWVHRNIRSFGGDPNNITVFGESAGGASVSFQTLTPHNKGLFKRAISQSGVALCPWGVNRNPRRNAEEIALKVNCPTNEKMAACLKMTDPVALTLAGSLDMTSSPDHPLVTNLALSPVIDGDFLPDEPYNLFHNAADIDYIAGVNDMDGHLFTGLDVPSINSPLVDTSIEDMKRLLASYTKEKGKAGLDNAYSTYTSTWGSNPSRETIKKTVVEIGTDYIFLVPTQAALYLHATNAKTGRTYSYLFSQPNRMGGIGRPYPSWMGADHADDLQYVFGKPFTTPLGYWPRHRDVSRYMIAYWTNFAKTGDPNKGGLSVPAAWPQFTSTGHQFLEINSKMDKNYAVSSSSPVIRPMTVVSSANLMMVLELWVATQSCVNREYSRGLSTQPWGAPVFRVRVEDVVLPICTAWGLLRQEVQDPITQGAVEPEVGEGSVEGEGEWHLQLTYWACRQTEVGPGRGLLHKSLADSSLVVSLVMMAMLGILVAAAVFLETVSAASLGVVYTEGGMVQGENIGLGLVRRMDVFKGIPFADIPGRFEKPKRHPGWDGVLKATEFRPRCLQVNVLMTETRGSEDCLYLNIWVPHGSSVSTGLPVMVWIYGGGFLAGGSMGANFLDNYLYSGQEIADRGDVIVVTLGYRVGTLGFLSTGDSSLPGNYGLWDQQAAIAWVHRNIRSFGGDPNNITVFGESAGGASVSFQTLTPHNKGLFKRAISQSGVALCPWGVNRNPRRYAEEIALKVNCPTNEKMAACLKMTDPVALTLAGSLDMTSSPDHPLLNNLLLSPVIDGDFLPDEPYNLFHNAADIDYIAGVNDMDGHIFTGLDVPSINSPLVNTPVEDMKRLLASYTKEKGKAGLDNAYSTYTSTWGSNPSWETIKKTVVDIGTDYIFLVPTQAALYLHATNAKTGRTYSYLFSQPNRMGGIGKPYPSWMGADHADDLQYVFGKPFTTPLGYWPYHRDVSRYMIAYWTNFAKTGDPNKGGLSVPATWPQFTSTGHQFLEINSKMDKNYVRQKMRLRYVNFWTSILPNLPTSISE</sequence>
<feature type="non-terminal residue" evidence="1">
    <location>
        <position position="1"/>
    </location>
</feature>
<dbReference type="EMBL" id="CM041545">
    <property type="protein sequence ID" value="KAI3362031.1"/>
    <property type="molecule type" value="Genomic_DNA"/>
</dbReference>
<gene>
    <name evidence="1" type="ORF">L3Q82_012371</name>
</gene>
<organism evidence="1 2">
    <name type="scientific">Scortum barcoo</name>
    <name type="common">barcoo grunter</name>
    <dbReference type="NCBI Taxonomy" id="214431"/>
    <lineage>
        <taxon>Eukaryota</taxon>
        <taxon>Metazoa</taxon>
        <taxon>Chordata</taxon>
        <taxon>Craniata</taxon>
        <taxon>Vertebrata</taxon>
        <taxon>Euteleostomi</taxon>
        <taxon>Actinopterygii</taxon>
        <taxon>Neopterygii</taxon>
        <taxon>Teleostei</taxon>
        <taxon>Neoteleostei</taxon>
        <taxon>Acanthomorphata</taxon>
        <taxon>Eupercaria</taxon>
        <taxon>Centrarchiformes</taxon>
        <taxon>Terapontoidei</taxon>
        <taxon>Terapontidae</taxon>
        <taxon>Scortum</taxon>
    </lineage>
</organism>
<dbReference type="Proteomes" id="UP000831701">
    <property type="component" value="Chromosome 15"/>
</dbReference>
<evidence type="ECO:0000313" key="1">
    <source>
        <dbReference type="EMBL" id="KAI3362031.1"/>
    </source>
</evidence>
<accession>A0ACB8W2S5</accession>
<protein>
    <submittedName>
        <fullName evidence="1">Uncharacterized protein</fullName>
    </submittedName>
</protein>
<proteinExistence type="predicted"/>
<keyword evidence="2" id="KW-1185">Reference proteome</keyword>
<evidence type="ECO:0000313" key="2">
    <source>
        <dbReference type="Proteomes" id="UP000831701"/>
    </source>
</evidence>
<name>A0ACB8W2S5_9TELE</name>
<reference evidence="1" key="1">
    <citation type="submission" date="2022-04" db="EMBL/GenBank/DDBJ databases">
        <title>Jade perch genome.</title>
        <authorList>
            <person name="Chao B."/>
        </authorList>
    </citation>
    <scope>NUCLEOTIDE SEQUENCE</scope>
    <source>
        <strain evidence="1">CB-2022</strain>
    </source>
</reference>
<comment type="caution">
    <text evidence="1">The sequence shown here is derived from an EMBL/GenBank/DDBJ whole genome shotgun (WGS) entry which is preliminary data.</text>
</comment>